<organism evidence="3 4">
    <name type="scientific">Gordonia phosphorivorans</name>
    <dbReference type="NCBI Taxonomy" id="1056982"/>
    <lineage>
        <taxon>Bacteria</taxon>
        <taxon>Bacillati</taxon>
        <taxon>Actinomycetota</taxon>
        <taxon>Actinomycetes</taxon>
        <taxon>Mycobacteriales</taxon>
        <taxon>Gordoniaceae</taxon>
        <taxon>Gordonia</taxon>
    </lineage>
</organism>
<dbReference type="SUPFAM" id="SSF51556">
    <property type="entry name" value="Metallo-dependent hydrolases"/>
    <property type="match status" value="1"/>
</dbReference>
<evidence type="ECO:0000256" key="1">
    <source>
        <dbReference type="ARBA" id="ARBA00038310"/>
    </source>
</evidence>
<dbReference type="InterPro" id="IPR006680">
    <property type="entry name" value="Amidohydro-rel"/>
</dbReference>
<dbReference type="Pfam" id="PF04909">
    <property type="entry name" value="Amidohydro_2"/>
    <property type="match status" value="1"/>
</dbReference>
<keyword evidence="4" id="KW-1185">Reference proteome</keyword>
<dbReference type="EMBL" id="JBHLWV010000016">
    <property type="protein sequence ID" value="MFC0314773.1"/>
    <property type="molecule type" value="Genomic_DNA"/>
</dbReference>
<dbReference type="Gene3D" id="3.20.20.140">
    <property type="entry name" value="Metal-dependent hydrolases"/>
    <property type="match status" value="1"/>
</dbReference>
<dbReference type="RefSeq" id="WP_382362836.1">
    <property type="nucleotide sequence ID" value="NZ_JBHLWV010000016.1"/>
</dbReference>
<evidence type="ECO:0000313" key="4">
    <source>
        <dbReference type="Proteomes" id="UP001589783"/>
    </source>
</evidence>
<dbReference type="PANTHER" id="PTHR43569:SF1">
    <property type="entry name" value="BLL3371 PROTEIN"/>
    <property type="match status" value="1"/>
</dbReference>
<dbReference type="PANTHER" id="PTHR43569">
    <property type="entry name" value="AMIDOHYDROLASE"/>
    <property type="match status" value="1"/>
</dbReference>
<accession>A0ABV6HA16</accession>
<dbReference type="InterPro" id="IPR052350">
    <property type="entry name" value="Metallo-dep_Lactonases"/>
</dbReference>
<gene>
    <name evidence="3" type="ORF">ACFFJD_07905</name>
</gene>
<reference evidence="3 4" key="1">
    <citation type="submission" date="2024-09" db="EMBL/GenBank/DDBJ databases">
        <authorList>
            <person name="Sun Q."/>
            <person name="Mori K."/>
        </authorList>
    </citation>
    <scope>NUCLEOTIDE SEQUENCE [LARGE SCALE GENOMIC DNA]</scope>
    <source>
        <strain evidence="3 4">CCM 7957</strain>
    </source>
</reference>
<name>A0ABV6HA16_9ACTN</name>
<proteinExistence type="inferred from homology"/>
<evidence type="ECO:0000313" key="3">
    <source>
        <dbReference type="EMBL" id="MFC0314773.1"/>
    </source>
</evidence>
<comment type="caution">
    <text evidence="3">The sequence shown here is derived from an EMBL/GenBank/DDBJ whole genome shotgun (WGS) entry which is preliminary data.</text>
</comment>
<comment type="similarity">
    <text evidence="1">Belongs to the metallo-dependent hydrolases superfamily.</text>
</comment>
<feature type="domain" description="Amidohydrolase-related" evidence="2">
    <location>
        <begin position="150"/>
        <end position="371"/>
    </location>
</feature>
<dbReference type="InterPro" id="IPR032466">
    <property type="entry name" value="Metal_Hydrolase"/>
</dbReference>
<sequence length="379" mass="40774">MSTLAGCVPGIVDAHVNFFDPRTPPWRLHRMGLVPTPILRALPDPLLRLTSRINDEHSFSGIAGPGLMSSRYRLREYVRDTAGLASVAGVPVAAVMPVDSQWRRRVSTAEAPDSIAKDMRTLLELPYGAEMPALGGVIVPGDERIAGLGVRAVLDEDDAGLIRGVRLRWGRHPDPFVRDWSTEPDALASPTFRKAFARLADRGLVFESLCYSHELGQLAALASEFPETTIIVEHLGLPVGVFGPIGSSTGATAAARADILALWRERMSMLAARPNVLVKVSGIASQLLGYGDQKSGNIGGQHILADMIGPLVLHVVDRFGPERVIFGSNAPLDSHNATLGVIVGALLDVVSPRGSYLLSHLFAENAQRVYRMQLPDPTG</sequence>
<dbReference type="Proteomes" id="UP001589783">
    <property type="component" value="Unassembled WGS sequence"/>
</dbReference>
<protein>
    <submittedName>
        <fullName evidence="3">Amidohydrolase family protein</fullName>
    </submittedName>
</protein>
<evidence type="ECO:0000259" key="2">
    <source>
        <dbReference type="Pfam" id="PF04909"/>
    </source>
</evidence>